<dbReference type="EMBL" id="BART01005911">
    <property type="protein sequence ID" value="GAG55092.1"/>
    <property type="molecule type" value="Genomic_DNA"/>
</dbReference>
<sequence length="215" mass="23592">MDFIMDFEKLTELIIELEFDDIEAAVKEALEVDGKEPFDILNALTKGMDEVGRRYEEKEYYLTELVLAGETMKEAFKVLQPALAASDQSQDKIKIILATVKGDNHDIGKNILGSLLLSSGFELFDLGMDVDENVIVEKVKEIKADVIALSSLLTMTVEQIRAVHEALIAAGLRDSVKLIVGGAPLNMELAQKLGADLFADDAVSGVRIIKESFGM</sequence>
<dbReference type="GO" id="GO:0031419">
    <property type="term" value="F:cobalamin binding"/>
    <property type="evidence" value="ECO:0007669"/>
    <property type="project" value="InterPro"/>
</dbReference>
<dbReference type="GO" id="GO:0008705">
    <property type="term" value="F:methionine synthase activity"/>
    <property type="evidence" value="ECO:0007669"/>
    <property type="project" value="TreeGrafter"/>
</dbReference>
<keyword evidence="2" id="KW-0170">Cobalt</keyword>
<dbReference type="InterPro" id="IPR036724">
    <property type="entry name" value="Cobalamin-bd_sf"/>
</dbReference>
<comment type="caution">
    <text evidence="5">The sequence shown here is derived from an EMBL/GenBank/DDBJ whole genome shotgun (WGS) entry which is preliminary data.</text>
</comment>
<name>X0Z9W1_9ZZZZ</name>
<evidence type="ECO:0000259" key="4">
    <source>
        <dbReference type="PROSITE" id="PS51337"/>
    </source>
</evidence>
<dbReference type="SMART" id="SM01018">
    <property type="entry name" value="B12-binding_2"/>
    <property type="match status" value="1"/>
</dbReference>
<feature type="domain" description="B12-binding" evidence="3">
    <location>
        <begin position="92"/>
        <end position="215"/>
    </location>
</feature>
<dbReference type="SUPFAM" id="SSF52242">
    <property type="entry name" value="Cobalamin (vitamin B12)-binding domain"/>
    <property type="match status" value="1"/>
</dbReference>
<accession>X0Z9W1</accession>
<dbReference type="GO" id="GO:0046653">
    <property type="term" value="P:tetrahydrofolate metabolic process"/>
    <property type="evidence" value="ECO:0007669"/>
    <property type="project" value="TreeGrafter"/>
</dbReference>
<dbReference type="InterPro" id="IPR050554">
    <property type="entry name" value="Met_Synthase/Corrinoid"/>
</dbReference>
<feature type="domain" description="B12-binding N-terminal" evidence="4">
    <location>
        <begin position="1"/>
        <end position="91"/>
    </location>
</feature>
<dbReference type="PROSITE" id="PS51337">
    <property type="entry name" value="B12_BINDING_NTER"/>
    <property type="match status" value="1"/>
</dbReference>
<gene>
    <name evidence="5" type="ORF">S01H4_13413</name>
</gene>
<dbReference type="GO" id="GO:0050667">
    <property type="term" value="P:homocysteine metabolic process"/>
    <property type="evidence" value="ECO:0007669"/>
    <property type="project" value="TreeGrafter"/>
</dbReference>
<dbReference type="Gene3D" id="3.40.50.280">
    <property type="entry name" value="Cobalamin-binding domain"/>
    <property type="match status" value="1"/>
</dbReference>
<dbReference type="SUPFAM" id="SSF47644">
    <property type="entry name" value="Methionine synthase domain"/>
    <property type="match status" value="1"/>
</dbReference>
<dbReference type="Pfam" id="PF02607">
    <property type="entry name" value="B12-binding_2"/>
    <property type="match status" value="1"/>
</dbReference>
<evidence type="ECO:0008006" key="6">
    <source>
        <dbReference type="Google" id="ProtNLM"/>
    </source>
</evidence>
<dbReference type="PANTHER" id="PTHR45833:SF1">
    <property type="entry name" value="METHIONINE SYNTHASE"/>
    <property type="match status" value="1"/>
</dbReference>
<dbReference type="PROSITE" id="PS51332">
    <property type="entry name" value="B12_BINDING"/>
    <property type="match status" value="1"/>
</dbReference>
<reference evidence="5" key="1">
    <citation type="journal article" date="2014" name="Front. Microbiol.">
        <title>High frequency of phylogenetically diverse reductive dehalogenase-homologous genes in deep subseafloor sedimentary metagenomes.</title>
        <authorList>
            <person name="Kawai M."/>
            <person name="Futagami T."/>
            <person name="Toyoda A."/>
            <person name="Takaki Y."/>
            <person name="Nishi S."/>
            <person name="Hori S."/>
            <person name="Arai W."/>
            <person name="Tsubouchi T."/>
            <person name="Morono Y."/>
            <person name="Uchiyama I."/>
            <person name="Ito T."/>
            <person name="Fujiyama A."/>
            <person name="Inagaki F."/>
            <person name="Takami H."/>
        </authorList>
    </citation>
    <scope>NUCLEOTIDE SEQUENCE</scope>
    <source>
        <strain evidence="5">Expedition CK06-06</strain>
    </source>
</reference>
<dbReference type="InterPro" id="IPR036594">
    <property type="entry name" value="Meth_synthase_dom"/>
</dbReference>
<dbReference type="Gene3D" id="1.10.1240.10">
    <property type="entry name" value="Methionine synthase domain"/>
    <property type="match status" value="1"/>
</dbReference>
<organism evidence="5">
    <name type="scientific">marine sediment metagenome</name>
    <dbReference type="NCBI Taxonomy" id="412755"/>
    <lineage>
        <taxon>unclassified sequences</taxon>
        <taxon>metagenomes</taxon>
        <taxon>ecological metagenomes</taxon>
    </lineage>
</organism>
<dbReference type="InterPro" id="IPR003759">
    <property type="entry name" value="Cbl-bd_cap"/>
</dbReference>
<evidence type="ECO:0000256" key="1">
    <source>
        <dbReference type="ARBA" id="ARBA00022723"/>
    </source>
</evidence>
<dbReference type="GO" id="GO:0046872">
    <property type="term" value="F:metal ion binding"/>
    <property type="evidence" value="ECO:0007669"/>
    <property type="project" value="UniProtKB-KW"/>
</dbReference>
<evidence type="ECO:0000313" key="5">
    <source>
        <dbReference type="EMBL" id="GAG55092.1"/>
    </source>
</evidence>
<dbReference type="InterPro" id="IPR006158">
    <property type="entry name" value="Cobalamin-bd"/>
</dbReference>
<dbReference type="GO" id="GO:0005829">
    <property type="term" value="C:cytosol"/>
    <property type="evidence" value="ECO:0007669"/>
    <property type="project" value="TreeGrafter"/>
</dbReference>
<proteinExistence type="predicted"/>
<dbReference type="AlphaFoldDB" id="X0Z9W1"/>
<protein>
    <recommendedName>
        <fullName evidence="6">B12-binding domain-containing protein</fullName>
    </recommendedName>
</protein>
<evidence type="ECO:0000256" key="2">
    <source>
        <dbReference type="ARBA" id="ARBA00023285"/>
    </source>
</evidence>
<dbReference type="PANTHER" id="PTHR45833">
    <property type="entry name" value="METHIONINE SYNTHASE"/>
    <property type="match status" value="1"/>
</dbReference>
<evidence type="ECO:0000259" key="3">
    <source>
        <dbReference type="PROSITE" id="PS51332"/>
    </source>
</evidence>
<keyword evidence="1" id="KW-0479">Metal-binding</keyword>
<dbReference type="Pfam" id="PF02310">
    <property type="entry name" value="B12-binding"/>
    <property type="match status" value="1"/>
</dbReference>